<protein>
    <recommendedName>
        <fullName evidence="3">Glycosyl transferase</fullName>
    </recommendedName>
</protein>
<keyword evidence="2" id="KW-1185">Reference proteome</keyword>
<dbReference type="Proteomes" id="UP000661112">
    <property type="component" value="Unassembled WGS sequence"/>
</dbReference>
<evidence type="ECO:0008006" key="3">
    <source>
        <dbReference type="Google" id="ProtNLM"/>
    </source>
</evidence>
<dbReference type="SUPFAM" id="SSF53448">
    <property type="entry name" value="Nucleotide-diphospho-sugar transferases"/>
    <property type="match status" value="1"/>
</dbReference>
<comment type="caution">
    <text evidence="1">The sequence shown here is derived from an EMBL/GenBank/DDBJ whole genome shotgun (WGS) entry which is preliminary data.</text>
</comment>
<dbReference type="EMBL" id="JACJSG010000015">
    <property type="protein sequence ID" value="MBD2501516.1"/>
    <property type="molecule type" value="Genomic_DNA"/>
</dbReference>
<sequence>MNINIVRHSLKRIKLGRILYQSFYKPKAELVYNYNLLLANRGEEQLKNKLLLLEPLQFPFIDISITFLTGKKHWHQTVLCALSLVKVIKHIPSFTIYDDGTLGQEITDLLKKLLPNASIISTQQAEDIVNNSLSRDVYPALRKARDKCIFMRKFIDNNLVSPGSIYLDSDMIFWQYPQELIEYYQNKTPFFMKQNKMPNDLGLICKASIIYETLGIETSQHLNGGIIYLGKINIDWDQVEIWTEKLLKIPNQFNPKHIEQTLYSLLFAQQLENVVGLPDSYYVAFDDDFPENLILSHYVHPLMKCKYMSQEWHRWFYNFN</sequence>
<organism evidence="1 2">
    <name type="scientific">Anabaena azotica FACHB-119</name>
    <dbReference type="NCBI Taxonomy" id="947527"/>
    <lineage>
        <taxon>Bacteria</taxon>
        <taxon>Bacillati</taxon>
        <taxon>Cyanobacteriota</taxon>
        <taxon>Cyanophyceae</taxon>
        <taxon>Nostocales</taxon>
        <taxon>Nostocaceae</taxon>
        <taxon>Anabaena</taxon>
        <taxon>Anabaena azotica</taxon>
    </lineage>
</organism>
<name>A0ABR8D5U7_9NOST</name>
<dbReference type="RefSeq" id="WP_190472482.1">
    <property type="nucleotide sequence ID" value="NZ_JACJSG010000015.1"/>
</dbReference>
<accession>A0ABR8D5U7</accession>
<proteinExistence type="predicted"/>
<evidence type="ECO:0000313" key="2">
    <source>
        <dbReference type="Proteomes" id="UP000661112"/>
    </source>
</evidence>
<evidence type="ECO:0000313" key="1">
    <source>
        <dbReference type="EMBL" id="MBD2501516.1"/>
    </source>
</evidence>
<reference evidence="1 2" key="1">
    <citation type="journal article" date="2020" name="ISME J.">
        <title>Comparative genomics reveals insights into cyanobacterial evolution and habitat adaptation.</title>
        <authorList>
            <person name="Chen M.Y."/>
            <person name="Teng W.K."/>
            <person name="Zhao L."/>
            <person name="Hu C.X."/>
            <person name="Zhou Y.K."/>
            <person name="Han B.P."/>
            <person name="Song L.R."/>
            <person name="Shu W.S."/>
        </authorList>
    </citation>
    <scope>NUCLEOTIDE SEQUENCE [LARGE SCALE GENOMIC DNA]</scope>
    <source>
        <strain evidence="1 2">FACHB-119</strain>
    </source>
</reference>
<dbReference type="InterPro" id="IPR029044">
    <property type="entry name" value="Nucleotide-diphossugar_trans"/>
</dbReference>
<gene>
    <name evidence="1" type="ORF">H6G83_13045</name>
</gene>